<evidence type="ECO:0000256" key="6">
    <source>
        <dbReference type="ARBA" id="ARBA00022842"/>
    </source>
</evidence>
<dbReference type="RefSeq" id="WP_027448864.1">
    <property type="nucleotide sequence ID" value="NZ_AVPF01000021.1"/>
</dbReference>
<dbReference type="EMBL" id="AVPF01000021">
    <property type="protein sequence ID" value="KGX88065.1"/>
    <property type="molecule type" value="Genomic_DNA"/>
</dbReference>
<dbReference type="NCBIfam" id="TIGR03598">
    <property type="entry name" value="GTPase_YsxC"/>
    <property type="match status" value="1"/>
</dbReference>
<dbReference type="PROSITE" id="PS51706">
    <property type="entry name" value="G_ENGB"/>
    <property type="match status" value="1"/>
</dbReference>
<dbReference type="AlphaFoldDB" id="A0A0A5GAE2"/>
<evidence type="ECO:0000256" key="10">
    <source>
        <dbReference type="HAMAP-Rule" id="MF_00321"/>
    </source>
</evidence>
<keyword evidence="13" id="KW-1185">Reference proteome</keyword>
<reference evidence="12 13" key="1">
    <citation type="submission" date="2013-08" db="EMBL/GenBank/DDBJ databases">
        <authorList>
            <person name="Huang J."/>
            <person name="Wang G."/>
        </authorList>
    </citation>
    <scope>NUCLEOTIDE SEQUENCE [LARGE SCALE GENOMIC DNA]</scope>
    <source>
        <strain evidence="12 13">BH030004</strain>
    </source>
</reference>
<evidence type="ECO:0000313" key="12">
    <source>
        <dbReference type="EMBL" id="KGX88065.1"/>
    </source>
</evidence>
<dbReference type="SUPFAM" id="SSF52540">
    <property type="entry name" value="P-loop containing nucleoside triphosphate hydrolases"/>
    <property type="match status" value="1"/>
</dbReference>
<accession>A0A0A5GAE2</accession>
<dbReference type="PANTHER" id="PTHR11649:SF13">
    <property type="entry name" value="ENGB-TYPE G DOMAIN-CONTAINING PROTEIN"/>
    <property type="match status" value="1"/>
</dbReference>
<dbReference type="Gene3D" id="3.40.50.300">
    <property type="entry name" value="P-loop containing nucleotide triphosphate hydrolases"/>
    <property type="match status" value="1"/>
</dbReference>
<evidence type="ECO:0000256" key="9">
    <source>
        <dbReference type="ARBA" id="ARBA00023306"/>
    </source>
</evidence>
<evidence type="ECO:0000256" key="4">
    <source>
        <dbReference type="ARBA" id="ARBA00022723"/>
    </source>
</evidence>
<dbReference type="Proteomes" id="UP000030403">
    <property type="component" value="Unassembled WGS sequence"/>
</dbReference>
<keyword evidence="6" id="KW-0460">Magnesium</keyword>
<dbReference type="InterPro" id="IPR005225">
    <property type="entry name" value="Small_GTP-bd"/>
</dbReference>
<evidence type="ECO:0000256" key="8">
    <source>
        <dbReference type="ARBA" id="ARBA00023210"/>
    </source>
</evidence>
<evidence type="ECO:0000256" key="2">
    <source>
        <dbReference type="ARBA" id="ARBA00009638"/>
    </source>
</evidence>
<evidence type="ECO:0000256" key="7">
    <source>
        <dbReference type="ARBA" id="ARBA00023134"/>
    </source>
</evidence>
<keyword evidence="7 10" id="KW-0342">GTP-binding</keyword>
<comment type="function">
    <text evidence="10">Necessary for normal cell division and for the maintenance of normal septation.</text>
</comment>
<keyword evidence="4" id="KW-0479">Metal-binding</keyword>
<dbReference type="GO" id="GO:0005525">
    <property type="term" value="F:GTP binding"/>
    <property type="evidence" value="ECO:0007669"/>
    <property type="project" value="UniProtKB-UniRule"/>
</dbReference>
<evidence type="ECO:0000256" key="3">
    <source>
        <dbReference type="ARBA" id="ARBA00022618"/>
    </source>
</evidence>
<dbReference type="PANTHER" id="PTHR11649">
    <property type="entry name" value="MSS1/TRME-RELATED GTP-BINDING PROTEIN"/>
    <property type="match status" value="1"/>
</dbReference>
<organism evidence="12 13">
    <name type="scientific">Pontibacillus marinus BH030004 = DSM 16465</name>
    <dbReference type="NCBI Taxonomy" id="1385511"/>
    <lineage>
        <taxon>Bacteria</taxon>
        <taxon>Bacillati</taxon>
        <taxon>Bacillota</taxon>
        <taxon>Bacilli</taxon>
        <taxon>Bacillales</taxon>
        <taxon>Bacillaceae</taxon>
        <taxon>Pontibacillus</taxon>
    </lineage>
</organism>
<dbReference type="NCBIfam" id="TIGR00231">
    <property type="entry name" value="small_GTP"/>
    <property type="match status" value="1"/>
</dbReference>
<dbReference type="FunFam" id="3.40.50.300:FF:000098">
    <property type="entry name" value="Probable GTP-binding protein EngB"/>
    <property type="match status" value="1"/>
</dbReference>
<dbReference type="GO" id="GO:0000917">
    <property type="term" value="P:division septum assembly"/>
    <property type="evidence" value="ECO:0007669"/>
    <property type="project" value="UniProtKB-KW"/>
</dbReference>
<feature type="domain" description="EngB-type G" evidence="11">
    <location>
        <begin position="22"/>
        <end position="195"/>
    </location>
</feature>
<dbReference type="OrthoDB" id="9804921at2"/>
<keyword evidence="5 10" id="KW-0547">Nucleotide-binding</keyword>
<dbReference type="CDD" id="cd01876">
    <property type="entry name" value="YihA_EngB"/>
    <property type="match status" value="1"/>
</dbReference>
<dbReference type="InterPro" id="IPR006073">
    <property type="entry name" value="GTP-bd"/>
</dbReference>
<keyword evidence="3 10" id="KW-0132">Cell division</keyword>
<dbReference type="InterPro" id="IPR027417">
    <property type="entry name" value="P-loop_NTPase"/>
</dbReference>
<comment type="caution">
    <text evidence="12">The sequence shown here is derived from an EMBL/GenBank/DDBJ whole genome shotgun (WGS) entry which is preliminary data.</text>
</comment>
<dbReference type="InterPro" id="IPR030393">
    <property type="entry name" value="G_ENGB_dom"/>
</dbReference>
<proteinExistence type="inferred from homology"/>
<keyword evidence="9 10" id="KW-0131">Cell cycle</keyword>
<dbReference type="GO" id="GO:0046872">
    <property type="term" value="F:metal ion binding"/>
    <property type="evidence" value="ECO:0007669"/>
    <property type="project" value="UniProtKB-KW"/>
</dbReference>
<dbReference type="Pfam" id="PF01926">
    <property type="entry name" value="MMR_HSR1"/>
    <property type="match status" value="1"/>
</dbReference>
<dbReference type="eggNOG" id="COG0218">
    <property type="taxonomic scope" value="Bacteria"/>
</dbReference>
<comment type="similarity">
    <text evidence="2 10">Belongs to the TRAFAC class TrmE-Era-EngA-EngB-Septin-like GTPase superfamily. EngB GTPase family.</text>
</comment>
<evidence type="ECO:0000256" key="5">
    <source>
        <dbReference type="ARBA" id="ARBA00022741"/>
    </source>
</evidence>
<evidence type="ECO:0000313" key="13">
    <source>
        <dbReference type="Proteomes" id="UP000030403"/>
    </source>
</evidence>
<dbReference type="GO" id="GO:0005829">
    <property type="term" value="C:cytosol"/>
    <property type="evidence" value="ECO:0007669"/>
    <property type="project" value="TreeGrafter"/>
</dbReference>
<dbReference type="InterPro" id="IPR019987">
    <property type="entry name" value="GTP-bd_ribosome_bio_YsxC"/>
</dbReference>
<dbReference type="HAMAP" id="MF_00321">
    <property type="entry name" value="GTPase_EngB"/>
    <property type="match status" value="1"/>
</dbReference>
<protein>
    <recommendedName>
        <fullName evidence="10">Probable GTP-binding protein EngB</fullName>
    </recommendedName>
</protein>
<dbReference type="STRING" id="1385511.GCA_000425225_02410"/>
<sequence length="195" mass="22370">MKVNQAELVISAVSKKQYPTEPLPEIALAGRSNVGKSSFINKIIQRKALARTSSKPGKTQTLNFYKINDAYYFVDVPGYGYAKVSKKEREKWGKMMEEYFAERENLNMAVLIIDIRHDPTNDDVMMYDFLKHFDLPVTVIATKLDKIKRGQRAKHLQRIIQVLELEEEDTVIPFSAETGEGKDDAWKAIYAHLNN</sequence>
<name>A0A0A5GAE2_9BACI</name>
<evidence type="ECO:0000256" key="1">
    <source>
        <dbReference type="ARBA" id="ARBA00001946"/>
    </source>
</evidence>
<keyword evidence="8 10" id="KW-0717">Septation</keyword>
<comment type="cofactor">
    <cofactor evidence="1">
        <name>Mg(2+)</name>
        <dbReference type="ChEBI" id="CHEBI:18420"/>
    </cofactor>
</comment>
<gene>
    <name evidence="10" type="primary">engB</name>
    <name evidence="12" type="ORF">N783_08935</name>
</gene>
<evidence type="ECO:0000259" key="11">
    <source>
        <dbReference type="PROSITE" id="PS51706"/>
    </source>
</evidence>